<evidence type="ECO:0000259" key="1">
    <source>
        <dbReference type="PROSITE" id="PS50943"/>
    </source>
</evidence>
<dbReference type="InterPro" id="IPR022453">
    <property type="entry name" value="Znf_MqsA-type"/>
</dbReference>
<feature type="domain" description="HTH cro/C1-type" evidence="1">
    <location>
        <begin position="75"/>
        <end position="124"/>
    </location>
</feature>
<dbReference type="SMART" id="SM00530">
    <property type="entry name" value="HTH_XRE"/>
    <property type="match status" value="1"/>
</dbReference>
<dbReference type="PROSITE" id="PS50943">
    <property type="entry name" value="HTH_CROC1"/>
    <property type="match status" value="1"/>
</dbReference>
<organism evidence="2 3">
    <name type="scientific">Paenibacillus peoriae</name>
    <dbReference type="NCBI Taxonomy" id="59893"/>
    <lineage>
        <taxon>Bacteria</taxon>
        <taxon>Bacillati</taxon>
        <taxon>Bacillota</taxon>
        <taxon>Bacilli</taxon>
        <taxon>Bacillales</taxon>
        <taxon>Paenibacillaceae</taxon>
        <taxon>Paenibacillus</taxon>
    </lineage>
</organism>
<dbReference type="Pfam" id="PF01381">
    <property type="entry name" value="HTH_3"/>
    <property type="match status" value="1"/>
</dbReference>
<evidence type="ECO:0000313" key="3">
    <source>
        <dbReference type="Proteomes" id="UP000516384"/>
    </source>
</evidence>
<proteinExistence type="predicted"/>
<name>A0A7H0Y349_9BACL</name>
<dbReference type="Gene3D" id="3.10.20.860">
    <property type="match status" value="1"/>
</dbReference>
<dbReference type="InterPro" id="IPR001387">
    <property type="entry name" value="Cro/C1-type_HTH"/>
</dbReference>
<dbReference type="GO" id="GO:0003677">
    <property type="term" value="F:DNA binding"/>
    <property type="evidence" value="ECO:0007669"/>
    <property type="project" value="InterPro"/>
</dbReference>
<reference evidence="2 3" key="1">
    <citation type="submission" date="2020-09" db="EMBL/GenBank/DDBJ databases">
        <title>Characterization of Paenibacillus peoriae strain ZF390 with broad-spectrum antimicrobial activity as a potential biocontrol agent.</title>
        <authorList>
            <person name="Li L."/>
            <person name="Zhao Y."/>
            <person name="Li B."/>
            <person name="Xie X."/>
        </authorList>
    </citation>
    <scope>NUCLEOTIDE SEQUENCE [LARGE SCALE GENOMIC DNA]</scope>
    <source>
        <strain evidence="2 3">ZF390</strain>
    </source>
</reference>
<protein>
    <submittedName>
        <fullName evidence="2">Helix-turn-helix domain-containing protein</fullName>
    </submittedName>
</protein>
<sequence>MNQCVQCGSASMIKFKDTIEHEENGKVYVIEGIEAFKCESCDEVYYTTEGSKQIDKQLTIFRAEGFDNSLHDVAKQKGLTQKDLGLMLDLSHQRVSQIMNDTSTLDVKTMIKIANTINEPVDKVFKFKRIENRDNKYYIV</sequence>
<gene>
    <name evidence="2" type="ORF">IAQ67_16605</name>
</gene>
<evidence type="ECO:0000313" key="2">
    <source>
        <dbReference type="EMBL" id="QNR65507.1"/>
    </source>
</evidence>
<dbReference type="NCBIfam" id="TIGR03831">
    <property type="entry name" value="YgiT_finger"/>
    <property type="match status" value="1"/>
</dbReference>
<dbReference type="RefSeq" id="WP_190297399.1">
    <property type="nucleotide sequence ID" value="NZ_CP061172.1"/>
</dbReference>
<dbReference type="SUPFAM" id="SSF47413">
    <property type="entry name" value="lambda repressor-like DNA-binding domains"/>
    <property type="match status" value="1"/>
</dbReference>
<dbReference type="InterPro" id="IPR010982">
    <property type="entry name" value="Lambda_DNA-bd_dom_sf"/>
</dbReference>
<dbReference type="CDD" id="cd00093">
    <property type="entry name" value="HTH_XRE"/>
    <property type="match status" value="1"/>
</dbReference>
<dbReference type="Gene3D" id="1.10.260.40">
    <property type="entry name" value="lambda repressor-like DNA-binding domains"/>
    <property type="match status" value="1"/>
</dbReference>
<dbReference type="Proteomes" id="UP000516384">
    <property type="component" value="Chromosome"/>
</dbReference>
<dbReference type="EMBL" id="CP061172">
    <property type="protein sequence ID" value="QNR65507.1"/>
    <property type="molecule type" value="Genomic_DNA"/>
</dbReference>
<dbReference type="AlphaFoldDB" id="A0A7H0Y349"/>
<accession>A0A7H0Y349</accession>